<evidence type="ECO:0000313" key="2">
    <source>
        <dbReference type="Proteomes" id="UP000242972"/>
    </source>
</evidence>
<proteinExistence type="predicted"/>
<name>A0A2T2WWJ5_9FIRM</name>
<dbReference type="AlphaFoldDB" id="A0A2T2WWJ5"/>
<reference evidence="1 2" key="1">
    <citation type="journal article" date="2014" name="BMC Genomics">
        <title>Comparison of environmental and isolate Sulfobacillus genomes reveals diverse carbon, sulfur, nitrogen, and hydrogen metabolisms.</title>
        <authorList>
            <person name="Justice N.B."/>
            <person name="Norman A."/>
            <person name="Brown C.T."/>
            <person name="Singh A."/>
            <person name="Thomas B.C."/>
            <person name="Banfield J.F."/>
        </authorList>
    </citation>
    <scope>NUCLEOTIDE SEQUENCE [LARGE SCALE GENOMIC DNA]</scope>
    <source>
        <strain evidence="1">AMDSBA4</strain>
    </source>
</reference>
<organism evidence="1 2">
    <name type="scientific">Sulfobacillus benefaciens</name>
    <dbReference type="NCBI Taxonomy" id="453960"/>
    <lineage>
        <taxon>Bacteria</taxon>
        <taxon>Bacillati</taxon>
        <taxon>Bacillota</taxon>
        <taxon>Clostridia</taxon>
        <taxon>Eubacteriales</taxon>
        <taxon>Clostridiales Family XVII. Incertae Sedis</taxon>
        <taxon>Sulfobacillus</taxon>
    </lineage>
</organism>
<gene>
    <name evidence="1" type="ORF">C7B46_19880</name>
</gene>
<dbReference type="Proteomes" id="UP000242972">
    <property type="component" value="Unassembled WGS sequence"/>
</dbReference>
<dbReference type="EMBL" id="PXYW01000122">
    <property type="protein sequence ID" value="PSR26592.1"/>
    <property type="molecule type" value="Genomic_DNA"/>
</dbReference>
<sequence>MSKTPVIANSNDISEREWNLLQEYFVVRRPDESILAISGIWSTGQRSYAYSTLEIAGVPAYQSGIAKKIAIAKGSEVEEYRADCNSKYDGTGYHNSGKISRIEVYLVPPNVPIRLKRGSTYFSARGIPHGNSHVHFFGGPESPAAYRAQSAKLQQAQQNGLDR</sequence>
<evidence type="ECO:0000313" key="1">
    <source>
        <dbReference type="EMBL" id="PSR26592.1"/>
    </source>
</evidence>
<accession>A0A2T2WWJ5</accession>
<comment type="caution">
    <text evidence="1">The sequence shown here is derived from an EMBL/GenBank/DDBJ whole genome shotgun (WGS) entry which is preliminary data.</text>
</comment>
<protein>
    <submittedName>
        <fullName evidence="1">Uncharacterized protein</fullName>
    </submittedName>
</protein>